<keyword evidence="6 16" id="KW-0378">Hydrolase</keyword>
<dbReference type="PANTHER" id="PTHR31736:SF14">
    <property type="entry name" value="EXOPOLYGALACTURONASE X-1-RELATED"/>
    <property type="match status" value="1"/>
</dbReference>
<dbReference type="GO" id="GO:0047911">
    <property type="term" value="F:galacturan 1,4-alpha-galacturonidase activity"/>
    <property type="evidence" value="ECO:0007669"/>
    <property type="project" value="UniProtKB-EC"/>
</dbReference>
<evidence type="ECO:0000256" key="16">
    <source>
        <dbReference type="RuleBase" id="RU361169"/>
    </source>
</evidence>
<keyword evidence="7" id="KW-1015">Disulfide bond</keyword>
<comment type="subcellular location">
    <subcellularLocation>
        <location evidence="1">Secreted</location>
    </subcellularLocation>
</comment>
<evidence type="ECO:0000256" key="5">
    <source>
        <dbReference type="ARBA" id="ARBA00022737"/>
    </source>
</evidence>
<protein>
    <recommendedName>
        <fullName evidence="11">galacturonan 1,4-alpha-galacturonidase</fullName>
        <ecNumber evidence="11">3.2.1.67</ecNumber>
    </recommendedName>
    <alternativeName>
        <fullName evidence="13">Galacturan 1,4-alpha-galacturonidase</fullName>
    </alternativeName>
    <alternativeName>
        <fullName evidence="12">Poly(1,4-alpha-D-galacturonide)galacturonohydrolase</fullName>
    </alternativeName>
</protein>
<dbReference type="GO" id="GO:0071555">
    <property type="term" value="P:cell wall organization"/>
    <property type="evidence" value="ECO:0007669"/>
    <property type="project" value="UniProtKB-KW"/>
</dbReference>
<evidence type="ECO:0000256" key="17">
    <source>
        <dbReference type="SAM" id="MobiDB-lite"/>
    </source>
</evidence>
<keyword evidence="5" id="KW-0677">Repeat</keyword>
<evidence type="ECO:0000256" key="1">
    <source>
        <dbReference type="ARBA" id="ARBA00004613"/>
    </source>
</evidence>
<evidence type="ECO:0000256" key="8">
    <source>
        <dbReference type="ARBA" id="ARBA00023180"/>
    </source>
</evidence>
<evidence type="ECO:0000313" key="20">
    <source>
        <dbReference type="Proteomes" id="UP001392437"/>
    </source>
</evidence>
<keyword evidence="20" id="KW-1185">Reference proteome</keyword>
<evidence type="ECO:0000256" key="12">
    <source>
        <dbReference type="ARBA" id="ARBA00041604"/>
    </source>
</evidence>
<sequence length="450" mass="49017">MKAALLWRASLLATTAYVAAAGHISPRPSLSFSPNTPYHAVVEPPPRNKTCFIESHGDGKTDDSPCILNAFRQCNNGGRAVFRQDQTYFIGTAMDWTFLNHIDIDIQGGSSSARTPHTGRPTPSGSASRTSLRSSSWVETTSGSTVRGPLTFVLHKGGTVDGNGQIWYDTHAKDIYTLRPVLFGIDGLHNSVISDLVLRYSPQYYHFVANSTNVVFNNIDIAGRSTSKNKAKNTDGWDTYRSDGVTIQNSVINNGDDCVAFKPNSTNILVQNLFCNGSHGISVGSLGQYVGTFDIVEHIWVANISMHNASDGARIKVWPNTPSAIAGDLQGGGGDGRVRNITYTDMEIDNVDYAIEIDQCYGQKNLTLCLEHPSPLTISDVVVERFRGRTSKKYQPLIAALACSSETACANIRVRDIDVRSPNGTRDAYCLNMNAISLDVTCTDNYKGFN</sequence>
<evidence type="ECO:0000313" key="19">
    <source>
        <dbReference type="EMBL" id="KAK8109478.1"/>
    </source>
</evidence>
<feature type="compositionally biased region" description="Low complexity" evidence="17">
    <location>
        <begin position="124"/>
        <end position="136"/>
    </location>
</feature>
<dbReference type="SUPFAM" id="SSF51126">
    <property type="entry name" value="Pectin lyase-like"/>
    <property type="match status" value="1"/>
</dbReference>
<dbReference type="PROSITE" id="PS00502">
    <property type="entry name" value="POLYGALACTURONASE"/>
    <property type="match status" value="1"/>
</dbReference>
<organism evidence="19 20">
    <name type="scientific">Apiospora kogelbergensis</name>
    <dbReference type="NCBI Taxonomy" id="1337665"/>
    <lineage>
        <taxon>Eukaryota</taxon>
        <taxon>Fungi</taxon>
        <taxon>Dikarya</taxon>
        <taxon>Ascomycota</taxon>
        <taxon>Pezizomycotina</taxon>
        <taxon>Sordariomycetes</taxon>
        <taxon>Xylariomycetidae</taxon>
        <taxon>Amphisphaeriales</taxon>
        <taxon>Apiosporaceae</taxon>
        <taxon>Apiospora</taxon>
    </lineage>
</organism>
<evidence type="ECO:0000256" key="3">
    <source>
        <dbReference type="ARBA" id="ARBA00022525"/>
    </source>
</evidence>
<dbReference type="GO" id="GO:0004650">
    <property type="term" value="F:polygalacturonase activity"/>
    <property type="evidence" value="ECO:0007669"/>
    <property type="project" value="InterPro"/>
</dbReference>
<comment type="caution">
    <text evidence="19">The sequence shown here is derived from an EMBL/GenBank/DDBJ whole genome shotgun (WGS) entry which is preliminary data.</text>
</comment>
<keyword evidence="9 16" id="KW-0326">Glycosidase</keyword>
<dbReference type="GO" id="GO:0005576">
    <property type="term" value="C:extracellular region"/>
    <property type="evidence" value="ECO:0007669"/>
    <property type="project" value="UniProtKB-SubCell"/>
</dbReference>
<dbReference type="SMART" id="SM00710">
    <property type="entry name" value="PbH1"/>
    <property type="match status" value="5"/>
</dbReference>
<evidence type="ECO:0000256" key="14">
    <source>
        <dbReference type="ARBA" id="ARBA00048766"/>
    </source>
</evidence>
<comment type="similarity">
    <text evidence="2 16">Belongs to the glycosyl hydrolase 28 family.</text>
</comment>
<name>A0AAW0QQV8_9PEZI</name>
<evidence type="ECO:0000256" key="2">
    <source>
        <dbReference type="ARBA" id="ARBA00008834"/>
    </source>
</evidence>
<dbReference type="PANTHER" id="PTHR31736">
    <property type="match status" value="1"/>
</dbReference>
<feature type="signal peptide" evidence="18">
    <location>
        <begin position="1"/>
        <end position="20"/>
    </location>
</feature>
<feature type="region of interest" description="Disordered" evidence="17">
    <location>
        <begin position="109"/>
        <end position="144"/>
    </location>
</feature>
<gene>
    <name evidence="19" type="ORF">PG999_007615</name>
</gene>
<evidence type="ECO:0000256" key="18">
    <source>
        <dbReference type="SAM" id="SignalP"/>
    </source>
</evidence>
<comment type="catalytic activity">
    <reaction evidence="14">
        <text>[(1-&gt;4)-alpha-D-galacturonosyl](n) + H2O = alpha-D-galacturonate + [(1-&gt;4)-alpha-D-galacturonosyl](n-1)</text>
        <dbReference type="Rhea" id="RHEA:14117"/>
        <dbReference type="Rhea" id="RHEA-COMP:14570"/>
        <dbReference type="Rhea" id="RHEA-COMP:14572"/>
        <dbReference type="ChEBI" id="CHEBI:15377"/>
        <dbReference type="ChEBI" id="CHEBI:58658"/>
        <dbReference type="ChEBI" id="CHEBI:140523"/>
        <dbReference type="EC" id="3.2.1.67"/>
    </reaction>
</comment>
<evidence type="ECO:0000256" key="10">
    <source>
        <dbReference type="ARBA" id="ARBA00023316"/>
    </source>
</evidence>
<dbReference type="InterPro" id="IPR000743">
    <property type="entry name" value="Glyco_hydro_28"/>
</dbReference>
<keyword evidence="10" id="KW-0961">Cell wall biogenesis/degradation</keyword>
<dbReference type="GO" id="GO:0045490">
    <property type="term" value="P:pectin catabolic process"/>
    <property type="evidence" value="ECO:0007669"/>
    <property type="project" value="UniProtKB-ARBA"/>
</dbReference>
<accession>A0AAW0QQV8</accession>
<dbReference type="Pfam" id="PF00295">
    <property type="entry name" value="Glyco_hydro_28"/>
    <property type="match status" value="1"/>
</dbReference>
<evidence type="ECO:0000256" key="7">
    <source>
        <dbReference type="ARBA" id="ARBA00023157"/>
    </source>
</evidence>
<keyword evidence="4 18" id="KW-0732">Signal</keyword>
<evidence type="ECO:0000256" key="4">
    <source>
        <dbReference type="ARBA" id="ARBA00022729"/>
    </source>
</evidence>
<dbReference type="EC" id="3.2.1.67" evidence="11"/>
<proteinExistence type="inferred from homology"/>
<keyword evidence="3" id="KW-0964">Secreted</keyword>
<evidence type="ECO:0000256" key="11">
    <source>
        <dbReference type="ARBA" id="ARBA00038933"/>
    </source>
</evidence>
<dbReference type="AlphaFoldDB" id="A0AAW0QQV8"/>
<dbReference type="InterPro" id="IPR011050">
    <property type="entry name" value="Pectin_lyase_fold/virulence"/>
</dbReference>
<feature type="active site" evidence="15">
    <location>
        <position position="279"/>
    </location>
</feature>
<feature type="chain" id="PRO_5043676538" description="galacturonan 1,4-alpha-galacturonidase" evidence="18">
    <location>
        <begin position="21"/>
        <end position="450"/>
    </location>
</feature>
<evidence type="ECO:0000256" key="15">
    <source>
        <dbReference type="PROSITE-ProRule" id="PRU10052"/>
    </source>
</evidence>
<evidence type="ECO:0000256" key="6">
    <source>
        <dbReference type="ARBA" id="ARBA00022801"/>
    </source>
</evidence>
<dbReference type="EMBL" id="JAQQWP010000007">
    <property type="protein sequence ID" value="KAK8109478.1"/>
    <property type="molecule type" value="Genomic_DNA"/>
</dbReference>
<keyword evidence="8" id="KW-0325">Glycoprotein</keyword>
<evidence type="ECO:0000256" key="9">
    <source>
        <dbReference type="ARBA" id="ARBA00023295"/>
    </source>
</evidence>
<reference evidence="19 20" key="1">
    <citation type="submission" date="2023-01" db="EMBL/GenBank/DDBJ databases">
        <title>Analysis of 21 Apiospora genomes using comparative genomics revels a genus with tremendous synthesis potential of carbohydrate active enzymes and secondary metabolites.</title>
        <authorList>
            <person name="Sorensen T."/>
        </authorList>
    </citation>
    <scope>NUCLEOTIDE SEQUENCE [LARGE SCALE GENOMIC DNA]</scope>
    <source>
        <strain evidence="19 20">CBS 117206</strain>
    </source>
</reference>
<dbReference type="InterPro" id="IPR012334">
    <property type="entry name" value="Pectin_lyas_fold"/>
</dbReference>
<dbReference type="InterPro" id="IPR006626">
    <property type="entry name" value="PbH1"/>
</dbReference>
<dbReference type="Proteomes" id="UP001392437">
    <property type="component" value="Unassembled WGS sequence"/>
</dbReference>
<dbReference type="Gene3D" id="2.160.20.10">
    <property type="entry name" value="Single-stranded right-handed beta-helix, Pectin lyase-like"/>
    <property type="match status" value="1"/>
</dbReference>
<evidence type="ECO:0000256" key="13">
    <source>
        <dbReference type="ARBA" id="ARBA00043142"/>
    </source>
</evidence>